<keyword evidence="1" id="KW-0812">Transmembrane</keyword>
<feature type="transmembrane region" description="Helical" evidence="1">
    <location>
        <begin position="137"/>
        <end position="161"/>
    </location>
</feature>
<evidence type="ECO:0000313" key="3">
    <source>
        <dbReference type="Proteomes" id="UP000276568"/>
    </source>
</evidence>
<sequence>MLLKVYKNQVQLVDDNDAVLAHLDFANEDGVYRIGDVAKNTQISPKVENKMMSLALNKIRKNGGLVVPTSTYSKEWFNKHPEDRDLVAAVESVAQETASIPQETEIQLVKQEPSNNPLQNLNTEEIKKKGAKGALKILSRLMQVICALCMFGSAVLFVMNALNYTEFVRVMITSQGQDHKIFLGGMAAFVVFCVIEGIWTLTTKKMKAGEEEYRVDTGHGLIGFIIVALSYPITLYVAGMHGESGAWQWVQYFITPMRYIPLLAVIGLLLCILRKLINR</sequence>
<comment type="caution">
    <text evidence="2">The sequence shown here is derived from an EMBL/GenBank/DDBJ whole genome shotgun (WGS) entry which is preliminary data.</text>
</comment>
<organism evidence="2 3">
    <name type="scientific">Absicoccus porci</name>
    <dbReference type="NCBI Taxonomy" id="2486576"/>
    <lineage>
        <taxon>Bacteria</taxon>
        <taxon>Bacillati</taxon>
        <taxon>Bacillota</taxon>
        <taxon>Erysipelotrichia</taxon>
        <taxon>Erysipelotrichales</taxon>
        <taxon>Erysipelotrichaceae</taxon>
        <taxon>Absicoccus</taxon>
    </lineage>
</organism>
<dbReference type="EMBL" id="RJQC01000002">
    <property type="protein sequence ID" value="RNM30597.1"/>
    <property type="molecule type" value="Genomic_DNA"/>
</dbReference>
<keyword evidence="1" id="KW-1133">Transmembrane helix</keyword>
<proteinExistence type="predicted"/>
<protein>
    <submittedName>
        <fullName evidence="2">Uncharacterized protein</fullName>
    </submittedName>
</protein>
<gene>
    <name evidence="2" type="ORF">EDX97_07390</name>
</gene>
<keyword evidence="1" id="KW-0472">Membrane</keyword>
<dbReference type="AlphaFoldDB" id="A0A3N0I120"/>
<dbReference type="Gene3D" id="3.40.630.30">
    <property type="match status" value="1"/>
</dbReference>
<reference evidence="2 3" key="1">
    <citation type="submission" date="2018-11" db="EMBL/GenBank/DDBJ databases">
        <title>Clostridium sp. nov., a member of the family Erysipelotrichaceae isolated from pig faeces.</title>
        <authorList>
            <person name="Chang Y.-H."/>
        </authorList>
    </citation>
    <scope>NUCLEOTIDE SEQUENCE [LARGE SCALE GENOMIC DNA]</scope>
    <source>
        <strain evidence="2 3">YH-panp20</strain>
    </source>
</reference>
<feature type="transmembrane region" description="Helical" evidence="1">
    <location>
        <begin position="221"/>
        <end position="239"/>
    </location>
</feature>
<accession>A0A3N0I120</accession>
<evidence type="ECO:0000256" key="1">
    <source>
        <dbReference type="SAM" id="Phobius"/>
    </source>
</evidence>
<evidence type="ECO:0000313" key="2">
    <source>
        <dbReference type="EMBL" id="RNM30597.1"/>
    </source>
</evidence>
<dbReference type="RefSeq" id="WP_128520507.1">
    <property type="nucleotide sequence ID" value="NZ_JBMNSH010000041.1"/>
</dbReference>
<keyword evidence="3" id="KW-1185">Reference proteome</keyword>
<dbReference type="OrthoDB" id="9793389at2"/>
<feature type="transmembrane region" description="Helical" evidence="1">
    <location>
        <begin position="259"/>
        <end position="277"/>
    </location>
</feature>
<name>A0A3N0I120_9FIRM</name>
<dbReference type="Proteomes" id="UP000276568">
    <property type="component" value="Unassembled WGS sequence"/>
</dbReference>
<feature type="transmembrane region" description="Helical" evidence="1">
    <location>
        <begin position="181"/>
        <end position="201"/>
    </location>
</feature>